<dbReference type="EMBL" id="WBKB01000005">
    <property type="protein sequence ID" value="KAB1642561.1"/>
    <property type="molecule type" value="Genomic_DNA"/>
</dbReference>
<evidence type="ECO:0000313" key="14">
    <source>
        <dbReference type="Proteomes" id="UP000433493"/>
    </source>
</evidence>
<dbReference type="InterPro" id="IPR036259">
    <property type="entry name" value="MFS_trans_sf"/>
</dbReference>
<keyword evidence="14" id="KW-1185">Reference proteome</keyword>
<dbReference type="RefSeq" id="WP_158052364.1">
    <property type="nucleotide sequence ID" value="NZ_WBKB01000005.1"/>
</dbReference>
<evidence type="ECO:0000256" key="10">
    <source>
        <dbReference type="ARBA" id="ARBA00039918"/>
    </source>
</evidence>
<dbReference type="Proteomes" id="UP000433493">
    <property type="component" value="Unassembled WGS sequence"/>
</dbReference>
<dbReference type="PANTHER" id="PTHR43045:SF1">
    <property type="entry name" value="SHIKIMATE TRANSPORTER"/>
    <property type="match status" value="1"/>
</dbReference>
<evidence type="ECO:0000256" key="6">
    <source>
        <dbReference type="ARBA" id="ARBA00022847"/>
    </source>
</evidence>
<evidence type="ECO:0000256" key="11">
    <source>
        <dbReference type="SAM" id="Phobius"/>
    </source>
</evidence>
<evidence type="ECO:0000256" key="9">
    <source>
        <dbReference type="ARBA" id="ARBA00037295"/>
    </source>
</evidence>
<dbReference type="OrthoDB" id="8953821at2"/>
<comment type="function">
    <text evidence="9">May be a proton symporter involved in the uptake of osmolytes such as proline and glycine betaine.</text>
</comment>
<comment type="subcellular location">
    <subcellularLocation>
        <location evidence="1">Cell membrane</location>
        <topology evidence="1">Multi-pass membrane protein</topology>
    </subcellularLocation>
</comment>
<keyword evidence="8 11" id="KW-0472">Membrane</keyword>
<feature type="transmembrane region" description="Helical" evidence="11">
    <location>
        <begin position="410"/>
        <end position="431"/>
    </location>
</feature>
<feature type="transmembrane region" description="Helical" evidence="11">
    <location>
        <begin position="344"/>
        <end position="362"/>
    </location>
</feature>
<feature type="transmembrane region" description="Helical" evidence="11">
    <location>
        <begin position="93"/>
        <end position="116"/>
    </location>
</feature>
<proteinExistence type="inferred from homology"/>
<feature type="transmembrane region" description="Helical" evidence="11">
    <location>
        <begin position="320"/>
        <end position="338"/>
    </location>
</feature>
<dbReference type="GO" id="GO:0015293">
    <property type="term" value="F:symporter activity"/>
    <property type="evidence" value="ECO:0007669"/>
    <property type="project" value="UniProtKB-KW"/>
</dbReference>
<dbReference type="CDD" id="cd17369">
    <property type="entry name" value="MFS_ShiA_like"/>
    <property type="match status" value="1"/>
</dbReference>
<dbReference type="PROSITE" id="PS50850">
    <property type="entry name" value="MFS"/>
    <property type="match status" value="1"/>
</dbReference>
<evidence type="ECO:0000256" key="4">
    <source>
        <dbReference type="ARBA" id="ARBA00022475"/>
    </source>
</evidence>
<dbReference type="GO" id="GO:0005886">
    <property type="term" value="C:plasma membrane"/>
    <property type="evidence" value="ECO:0007669"/>
    <property type="project" value="UniProtKB-SubCell"/>
</dbReference>
<keyword evidence="5 11" id="KW-0812">Transmembrane</keyword>
<accession>A0A7J5BC94</accession>
<feature type="transmembrane region" description="Helical" evidence="11">
    <location>
        <begin position="383"/>
        <end position="404"/>
    </location>
</feature>
<dbReference type="Pfam" id="PF00083">
    <property type="entry name" value="Sugar_tr"/>
    <property type="match status" value="1"/>
</dbReference>
<gene>
    <name evidence="13" type="ORF">F8O05_08795</name>
</gene>
<feature type="transmembrane region" description="Helical" evidence="11">
    <location>
        <begin position="56"/>
        <end position="81"/>
    </location>
</feature>
<dbReference type="FunFam" id="1.20.1250.20:FF:000001">
    <property type="entry name" value="Dicarboxylate MFS transporter"/>
    <property type="match status" value="1"/>
</dbReference>
<evidence type="ECO:0000256" key="5">
    <source>
        <dbReference type="ARBA" id="ARBA00022692"/>
    </source>
</evidence>
<feature type="transmembrane region" description="Helical" evidence="11">
    <location>
        <begin position="122"/>
        <end position="144"/>
    </location>
</feature>
<evidence type="ECO:0000256" key="3">
    <source>
        <dbReference type="ARBA" id="ARBA00022448"/>
    </source>
</evidence>
<evidence type="ECO:0000256" key="7">
    <source>
        <dbReference type="ARBA" id="ARBA00022989"/>
    </source>
</evidence>
<protein>
    <recommendedName>
        <fullName evidence="10">Putative proline/betaine transporter</fullName>
    </recommendedName>
</protein>
<evidence type="ECO:0000259" key="12">
    <source>
        <dbReference type="PROSITE" id="PS50850"/>
    </source>
</evidence>
<keyword evidence="6" id="KW-0769">Symport</keyword>
<evidence type="ECO:0000313" key="13">
    <source>
        <dbReference type="EMBL" id="KAB1642561.1"/>
    </source>
</evidence>
<dbReference type="SUPFAM" id="SSF103473">
    <property type="entry name" value="MFS general substrate transporter"/>
    <property type="match status" value="1"/>
</dbReference>
<feature type="transmembrane region" description="Helical" evidence="11">
    <location>
        <begin position="249"/>
        <end position="269"/>
    </location>
</feature>
<feature type="transmembrane region" description="Helical" evidence="11">
    <location>
        <begin position="21"/>
        <end position="50"/>
    </location>
</feature>
<feature type="transmembrane region" description="Helical" evidence="11">
    <location>
        <begin position="164"/>
        <end position="183"/>
    </location>
</feature>
<feature type="domain" description="Major facilitator superfamily (MFS) profile" evidence="12">
    <location>
        <begin position="19"/>
        <end position="436"/>
    </location>
</feature>
<sequence>MTTHLPPAQEFSHKRALRAGFASFVGTAIEFYDFYVYATAAALVFPALFFPEGDPFLAVLSSFGIYAVGFFARPFGAIVFGHIGDRLGRRLSLMLTLVLMGVGTALVGVLPTYALVGIWAPILLVILRIAQGLAIGGEWGGAVLMSVENAPDKYKGFYGSFPQLGNPMGALLAAGIFSLLTIGGDDFLMNGGWRIPFLLSIVLIGVGFWVRYAVEETPVFQEEAKRWKEEGVKPELPLKIAIKNNWRQMLLAMGLIPISTGGYYIVTTFATSYATDPGISDINMPENTFLNVLSIAALCELISTLFIGALSDRIGRKRTFAIALVGTSLLAIPMFLSLEGDQLWLVFLLFAAVRVVMNGTWAPMASVLSQMFAPDSRQTSLSFSYSLGNAIWAGLSPLVATALYGLTGSIWSVIGMLAAMAALSLVCLAFAPQRKDYIFDPKTVAVPTPDEQTPDVQK</sequence>
<keyword evidence="4" id="KW-1003">Cell membrane</keyword>
<organism evidence="13 14">
    <name type="scientific">Gulosibacter chungangensis</name>
    <dbReference type="NCBI Taxonomy" id="979746"/>
    <lineage>
        <taxon>Bacteria</taxon>
        <taxon>Bacillati</taxon>
        <taxon>Actinomycetota</taxon>
        <taxon>Actinomycetes</taxon>
        <taxon>Micrococcales</taxon>
        <taxon>Microbacteriaceae</taxon>
        <taxon>Gulosibacter</taxon>
    </lineage>
</organism>
<dbReference type="InterPro" id="IPR005828">
    <property type="entry name" value="MFS_sugar_transport-like"/>
</dbReference>
<reference evidence="13 14" key="1">
    <citation type="submission" date="2019-09" db="EMBL/GenBank/DDBJ databases">
        <title>Phylogeny of genus Pseudoclavibacter and closely related genus.</title>
        <authorList>
            <person name="Li Y."/>
        </authorList>
    </citation>
    <scope>NUCLEOTIDE SEQUENCE [LARGE SCALE GENOMIC DNA]</scope>
    <source>
        <strain evidence="13 14">KCTC 13959</strain>
    </source>
</reference>
<comment type="caution">
    <text evidence="13">The sequence shown here is derived from an EMBL/GenBank/DDBJ whole genome shotgun (WGS) entry which is preliminary data.</text>
</comment>
<comment type="similarity">
    <text evidence="2">Belongs to the major facilitator superfamily. Metabolite:H+ Symporter (MHS) family (TC 2.A.1.6) family.</text>
</comment>
<dbReference type="PROSITE" id="PS00216">
    <property type="entry name" value="SUGAR_TRANSPORT_1"/>
    <property type="match status" value="1"/>
</dbReference>
<feature type="transmembrane region" description="Helical" evidence="11">
    <location>
        <begin position="289"/>
        <end position="308"/>
    </location>
</feature>
<dbReference type="PANTHER" id="PTHR43045">
    <property type="entry name" value="SHIKIMATE TRANSPORTER"/>
    <property type="match status" value="1"/>
</dbReference>
<dbReference type="Gene3D" id="1.20.1250.20">
    <property type="entry name" value="MFS general substrate transporter like domains"/>
    <property type="match status" value="2"/>
</dbReference>
<dbReference type="InterPro" id="IPR020846">
    <property type="entry name" value="MFS_dom"/>
</dbReference>
<name>A0A7J5BC94_9MICO</name>
<evidence type="ECO:0000256" key="8">
    <source>
        <dbReference type="ARBA" id="ARBA00023136"/>
    </source>
</evidence>
<dbReference type="AlphaFoldDB" id="A0A7J5BC94"/>
<evidence type="ECO:0000256" key="1">
    <source>
        <dbReference type="ARBA" id="ARBA00004651"/>
    </source>
</evidence>
<feature type="transmembrane region" description="Helical" evidence="11">
    <location>
        <begin position="195"/>
        <end position="214"/>
    </location>
</feature>
<evidence type="ECO:0000256" key="2">
    <source>
        <dbReference type="ARBA" id="ARBA00008240"/>
    </source>
</evidence>
<dbReference type="InterPro" id="IPR005829">
    <property type="entry name" value="Sugar_transporter_CS"/>
</dbReference>
<keyword evidence="7 11" id="KW-1133">Transmembrane helix</keyword>
<keyword evidence="3" id="KW-0813">Transport</keyword>